<dbReference type="SMART" id="SM00332">
    <property type="entry name" value="PP2Cc"/>
    <property type="match status" value="1"/>
</dbReference>
<dbReference type="Proteomes" id="UP000649617">
    <property type="component" value="Unassembled WGS sequence"/>
</dbReference>
<evidence type="ECO:0000313" key="3">
    <source>
        <dbReference type="EMBL" id="CAE7155088.1"/>
    </source>
</evidence>
<dbReference type="GO" id="GO:0005509">
    <property type="term" value="F:calcium ion binding"/>
    <property type="evidence" value="ECO:0007669"/>
    <property type="project" value="InterPro"/>
</dbReference>
<dbReference type="PANTHER" id="PTHR47992">
    <property type="entry name" value="PROTEIN PHOSPHATASE"/>
    <property type="match status" value="1"/>
</dbReference>
<dbReference type="AlphaFoldDB" id="A0A812IMM1"/>
<protein>
    <recommendedName>
        <fullName evidence="5">PPM-type phosphatase domain-containing protein</fullName>
    </recommendedName>
</protein>
<proteinExistence type="predicted"/>
<feature type="domain" description="EF-hand" evidence="1">
    <location>
        <begin position="508"/>
        <end position="543"/>
    </location>
</feature>
<keyword evidence="4" id="KW-1185">Reference proteome</keyword>
<evidence type="ECO:0000259" key="2">
    <source>
        <dbReference type="PROSITE" id="PS51746"/>
    </source>
</evidence>
<comment type="caution">
    <text evidence="3">The sequence shown here is derived from an EMBL/GenBank/DDBJ whole genome shotgun (WGS) entry which is preliminary data.</text>
</comment>
<name>A0A812IMM1_SYMPI</name>
<dbReference type="OrthoDB" id="445014at2759"/>
<evidence type="ECO:0000259" key="1">
    <source>
        <dbReference type="PROSITE" id="PS50222"/>
    </source>
</evidence>
<dbReference type="InterPro" id="IPR002048">
    <property type="entry name" value="EF_hand_dom"/>
</dbReference>
<reference evidence="3" key="1">
    <citation type="submission" date="2021-02" db="EMBL/GenBank/DDBJ databases">
        <authorList>
            <person name="Dougan E. K."/>
            <person name="Rhodes N."/>
            <person name="Thang M."/>
            <person name="Chan C."/>
        </authorList>
    </citation>
    <scope>NUCLEOTIDE SEQUENCE</scope>
</reference>
<dbReference type="PROSITE" id="PS50222">
    <property type="entry name" value="EF_HAND_2"/>
    <property type="match status" value="1"/>
</dbReference>
<dbReference type="InterPro" id="IPR001932">
    <property type="entry name" value="PPM-type_phosphatase-like_dom"/>
</dbReference>
<sequence length="1177" mass="128106">MLRFSKQHTAPTEGWQCVQTERFCRLAVPPEALSKMHKMHELLKAQQGEARYKLEDTSDSTMDLMWSSNCWHVFSELPGKSEAPYSQRSWQVRPQGVCGESVLSGFGVGAVNMKGVKGYGDMSVGQDFCSISVLPSGWHVYCLFDGHGSNGHWPAERASRTLPYLLEATQACSTMLRQDRVEAALYHAFEKVQMDLVRQSIQRDFELQVCGSTAVCVMQHPRHDKIWAATLGDSRAVLLVPGKGAVAQTNDHKPSVETEQSRVESLGVEIQRQVHEDGFVEERLFIVGEDFPGLCMTRSLGDLCVKDHGVIAEPEVICWNISNYPDSYVLIASDGIWDCFTSDEVGDLVLDSISAGDSLELATSKVLETAKERWRDYEATKMPGYMQDEKDVALQAHVAPVLGGLAALKVKHRLQALHQEAKKRQPALPSVGPSNLSVTNAPPAEKVPEISAAAPSQNQATNSMAALVSAARTTLPKFLSGACGLEEEAEIKALLGEVDKDLLDLIKEVNRVLTWLFNDSDTDFDNRITYSQLKAMFHRAGAPLGAGLALEVDASTTSAEKDDLCSRLRFLEVFTLVCIRVNQSPILTSRLQDAKRDMSRGLKRGNTSGSGLVGSSGDLERAETKVSILAGVPRMNTQADAQEKWASTVRRLSAVLIGGRRASTERVAEPEPDPPLLDSLPSLRGQLSLGLCGGAFGGGQCRVGREDICGWPARGTGCRIKTAYKRLGELPDQAAIEGRQPGPQRVVSKAYTCRLPHGGALVGKEDSILLTSLSPEERIKAAYARGREAAQILRGELSCWDRQPPDLLHLACDSSEEPFYTTSLHKYFDSVKTGPGGSWDPASVSHGFASISKGEAFCRGAGLSGLPRKADLPGGMADRRESGRILQAVLCLRRALLPMLHCQGGGRRRDDHACLRAPSNLPPWKPLPTGHDGALGPWKLVSVAAIVRGRALEDYLSHLRGRLEHYLTIEDDEADAPGGPELLLFPVAKTSFSNSGATSSNAAVLAGLQNRLANLDKFEERLVPLEQHPPPSRDLGNGSAQAPAWAPQLFAEGESAQLRPEQVTRNSSAPLKATAKAKSMAKLFEHMGDADAEEAAKNVAAAGTFFSSYWCSKRQIVREHFQKQPLTETVVLGFFKTLTYLAFLLCTAWEALEQNKGDEVASLIAKGLWQTSPGRLV</sequence>
<dbReference type="EMBL" id="CAJNIZ010000170">
    <property type="protein sequence ID" value="CAE7155088.1"/>
    <property type="molecule type" value="Genomic_DNA"/>
</dbReference>
<evidence type="ECO:0008006" key="5">
    <source>
        <dbReference type="Google" id="ProtNLM"/>
    </source>
</evidence>
<feature type="domain" description="PPM-type phosphatase" evidence="2">
    <location>
        <begin position="107"/>
        <end position="386"/>
    </location>
</feature>
<dbReference type="PROSITE" id="PS51746">
    <property type="entry name" value="PPM_2"/>
    <property type="match status" value="1"/>
</dbReference>
<dbReference type="Gene3D" id="3.60.40.10">
    <property type="entry name" value="PPM-type phosphatase domain"/>
    <property type="match status" value="1"/>
</dbReference>
<gene>
    <name evidence="3" type="ORF">SPIL2461_LOCUS316</name>
</gene>
<evidence type="ECO:0000313" key="4">
    <source>
        <dbReference type="Proteomes" id="UP000649617"/>
    </source>
</evidence>
<dbReference type="InterPro" id="IPR036457">
    <property type="entry name" value="PPM-type-like_dom_sf"/>
</dbReference>
<accession>A0A812IMM1</accession>
<organism evidence="3 4">
    <name type="scientific">Symbiodinium pilosum</name>
    <name type="common">Dinoflagellate</name>
    <dbReference type="NCBI Taxonomy" id="2952"/>
    <lineage>
        <taxon>Eukaryota</taxon>
        <taxon>Sar</taxon>
        <taxon>Alveolata</taxon>
        <taxon>Dinophyceae</taxon>
        <taxon>Suessiales</taxon>
        <taxon>Symbiodiniaceae</taxon>
        <taxon>Symbiodinium</taxon>
    </lineage>
</organism>
<dbReference type="InterPro" id="IPR015655">
    <property type="entry name" value="PP2C"/>
</dbReference>
<dbReference type="SUPFAM" id="SSF81606">
    <property type="entry name" value="PP2C-like"/>
    <property type="match status" value="1"/>
</dbReference>
<dbReference type="Pfam" id="PF00481">
    <property type="entry name" value="PP2C"/>
    <property type="match status" value="1"/>
</dbReference>
<dbReference type="GO" id="GO:0004722">
    <property type="term" value="F:protein serine/threonine phosphatase activity"/>
    <property type="evidence" value="ECO:0007669"/>
    <property type="project" value="InterPro"/>
</dbReference>
<dbReference type="CDD" id="cd00143">
    <property type="entry name" value="PP2Cc"/>
    <property type="match status" value="1"/>
</dbReference>